<sequence>MIHEASINKGSLTLDQIHENMTFALYFAKSVGCNIRNIEVDVLVNGRRDSVLQLIWQIVRYTLKFQPEEPLVHEIFIELELLVRTLAGRILKAEAAQKLLEDLSPGPIEDDKDMLPLLEVGATLSGEVQSQSY</sequence>
<dbReference type="Gene3D" id="1.10.418.10">
    <property type="entry name" value="Calponin-like domain"/>
    <property type="match status" value="1"/>
</dbReference>
<organism evidence="2 3">
    <name type="scientific">Artemia franciscana</name>
    <name type="common">Brine shrimp</name>
    <name type="synonym">Artemia sanfranciscana</name>
    <dbReference type="NCBI Taxonomy" id="6661"/>
    <lineage>
        <taxon>Eukaryota</taxon>
        <taxon>Metazoa</taxon>
        <taxon>Ecdysozoa</taxon>
        <taxon>Arthropoda</taxon>
        <taxon>Crustacea</taxon>
        <taxon>Branchiopoda</taxon>
        <taxon>Anostraca</taxon>
        <taxon>Artemiidae</taxon>
        <taxon>Artemia</taxon>
    </lineage>
</organism>
<evidence type="ECO:0000259" key="1">
    <source>
        <dbReference type="PROSITE" id="PS50021"/>
    </source>
</evidence>
<feature type="domain" description="Calponin-homology (CH)" evidence="1">
    <location>
        <begin position="1"/>
        <end position="63"/>
    </location>
</feature>
<name>A0AA88IIP0_ARTSF</name>
<dbReference type="InterPro" id="IPR001715">
    <property type="entry name" value="CH_dom"/>
</dbReference>
<accession>A0AA88IIP0</accession>
<dbReference type="InterPro" id="IPR036872">
    <property type="entry name" value="CH_dom_sf"/>
</dbReference>
<evidence type="ECO:0000313" key="3">
    <source>
        <dbReference type="Proteomes" id="UP001187531"/>
    </source>
</evidence>
<evidence type="ECO:0000313" key="2">
    <source>
        <dbReference type="EMBL" id="KAK2721622.1"/>
    </source>
</evidence>
<reference evidence="2" key="1">
    <citation type="submission" date="2023-07" db="EMBL/GenBank/DDBJ databases">
        <title>Chromosome-level genome assembly of Artemia franciscana.</title>
        <authorList>
            <person name="Jo E."/>
        </authorList>
    </citation>
    <scope>NUCLEOTIDE SEQUENCE</scope>
    <source>
        <tissue evidence="2">Whole body</tissue>
    </source>
</reference>
<gene>
    <name evidence="2" type="ORF">QYM36_003804</name>
</gene>
<comment type="caution">
    <text evidence="2">The sequence shown here is derived from an EMBL/GenBank/DDBJ whole genome shotgun (WGS) entry which is preliminary data.</text>
</comment>
<dbReference type="Proteomes" id="UP001187531">
    <property type="component" value="Unassembled WGS sequence"/>
</dbReference>
<dbReference type="PROSITE" id="PS50021">
    <property type="entry name" value="CH"/>
    <property type="match status" value="1"/>
</dbReference>
<keyword evidence="3" id="KW-1185">Reference proteome</keyword>
<proteinExistence type="predicted"/>
<protein>
    <recommendedName>
        <fullName evidence="1">Calponin-homology (CH) domain-containing protein</fullName>
    </recommendedName>
</protein>
<dbReference type="AlphaFoldDB" id="A0AA88IIP0"/>
<dbReference type="SUPFAM" id="SSF47576">
    <property type="entry name" value="Calponin-homology domain, CH-domain"/>
    <property type="match status" value="1"/>
</dbReference>
<dbReference type="EMBL" id="JAVRJZ010000006">
    <property type="protein sequence ID" value="KAK2721622.1"/>
    <property type="molecule type" value="Genomic_DNA"/>
</dbReference>